<evidence type="ECO:0000256" key="2">
    <source>
        <dbReference type="ARBA" id="ARBA00022499"/>
    </source>
</evidence>
<dbReference type="Pfam" id="PF00250">
    <property type="entry name" value="Forkhead"/>
    <property type="match status" value="1"/>
</dbReference>
<reference evidence="14" key="1">
    <citation type="submission" date="2022-08" db="UniProtKB">
        <authorList>
            <consortium name="EnsemblMetazoa"/>
        </authorList>
    </citation>
    <scope>IDENTIFICATION</scope>
    <source>
        <strain evidence="14">05x7-T-G4-1.051#20</strain>
    </source>
</reference>
<dbReference type="SUPFAM" id="SSF46785">
    <property type="entry name" value="Winged helix' DNA-binding domain"/>
    <property type="match status" value="1"/>
</dbReference>
<dbReference type="InterPro" id="IPR047515">
    <property type="entry name" value="FH_FOXL2"/>
</dbReference>
<dbReference type="FunFam" id="1.10.10.10:FF:000016">
    <property type="entry name" value="Forkhead box protein I1"/>
    <property type="match status" value="1"/>
</dbReference>
<dbReference type="GO" id="GO:0005634">
    <property type="term" value="C:nucleus"/>
    <property type="evidence" value="ECO:0007669"/>
    <property type="project" value="UniProtKB-SubCell"/>
</dbReference>
<dbReference type="EnsemblMetazoa" id="G21744.4">
    <property type="protein sequence ID" value="G21744.4:cds"/>
    <property type="gene ID" value="G21744"/>
</dbReference>
<keyword evidence="2" id="KW-1017">Isopeptide bond</keyword>
<keyword evidence="7 11" id="KW-0238">DNA-binding</keyword>
<dbReference type="PROSITE" id="PS00658">
    <property type="entry name" value="FORK_HEAD_2"/>
    <property type="match status" value="1"/>
</dbReference>
<dbReference type="InterPro" id="IPR001766">
    <property type="entry name" value="Fork_head_dom"/>
</dbReference>
<keyword evidence="4" id="KW-0221">Differentiation</keyword>
<keyword evidence="5" id="KW-0832">Ubl conjugation</keyword>
<evidence type="ECO:0000256" key="10">
    <source>
        <dbReference type="ARBA" id="ARBA00034872"/>
    </source>
</evidence>
<evidence type="ECO:0000256" key="8">
    <source>
        <dbReference type="ARBA" id="ARBA00023163"/>
    </source>
</evidence>
<sequence>MSENKNENVSNSVSDENFYDFKMRLMRPSSKFLESGFSEISFGIAARLENPSNSKPVENKEEEFVETKKIKSEKLEEKSKSSAGNVKIENENKYTDPEQKPPFSYVALIAMAIKESSEKRLTLSGIYQFIINKFPYYEKNKKGWQNSIRHNLSLNECFVKVPREGGGERKGNFWTLDPAFEDMFEKGNYRRRRRMRRPYRASLSLPKPLFAPDSHCGPYNQFSLSKPYFSPPPYSQYSQYQGWAQALAHNSSQAGMASAMNQIGNYSSCTQGRVPPPGASLTQCGYNAMQQAMQISPPHAPSYTQLNDYPAVPTPGTGFPFAYRQQGDTLNHMHYSYWTDR</sequence>
<evidence type="ECO:0000256" key="7">
    <source>
        <dbReference type="ARBA" id="ARBA00023125"/>
    </source>
</evidence>
<evidence type="ECO:0000256" key="6">
    <source>
        <dbReference type="ARBA" id="ARBA00023015"/>
    </source>
</evidence>
<feature type="compositionally biased region" description="Basic and acidic residues" evidence="12">
    <location>
        <begin position="65"/>
        <end position="80"/>
    </location>
</feature>
<evidence type="ECO:0000256" key="3">
    <source>
        <dbReference type="ARBA" id="ARBA00022553"/>
    </source>
</evidence>
<dbReference type="InterPro" id="IPR050211">
    <property type="entry name" value="FOX_domain-containing"/>
</dbReference>
<keyword evidence="15" id="KW-1185">Reference proteome</keyword>
<dbReference type="InterPro" id="IPR036390">
    <property type="entry name" value="WH_DNA-bd_sf"/>
</dbReference>
<keyword evidence="8" id="KW-0804">Transcription</keyword>
<comment type="subcellular location">
    <subcellularLocation>
        <location evidence="1 11">Nucleus</location>
    </subcellularLocation>
</comment>
<dbReference type="GO" id="GO:0000981">
    <property type="term" value="F:DNA-binding transcription factor activity, RNA polymerase II-specific"/>
    <property type="evidence" value="ECO:0007669"/>
    <property type="project" value="TreeGrafter"/>
</dbReference>
<dbReference type="Proteomes" id="UP000005408">
    <property type="component" value="Unassembled WGS sequence"/>
</dbReference>
<evidence type="ECO:0000256" key="12">
    <source>
        <dbReference type="SAM" id="MobiDB-lite"/>
    </source>
</evidence>
<dbReference type="CDD" id="cd20028">
    <property type="entry name" value="FH_FOXL2"/>
    <property type="match status" value="1"/>
</dbReference>
<accession>A0A8W8JZI3</accession>
<dbReference type="PROSITE" id="PS50039">
    <property type="entry name" value="FORK_HEAD_3"/>
    <property type="match status" value="1"/>
</dbReference>
<evidence type="ECO:0000256" key="1">
    <source>
        <dbReference type="ARBA" id="ARBA00004123"/>
    </source>
</evidence>
<dbReference type="Gene3D" id="1.10.10.10">
    <property type="entry name" value="Winged helix-like DNA-binding domain superfamily/Winged helix DNA-binding domain"/>
    <property type="match status" value="1"/>
</dbReference>
<dbReference type="GO" id="GO:0009653">
    <property type="term" value="P:anatomical structure morphogenesis"/>
    <property type="evidence" value="ECO:0007669"/>
    <property type="project" value="TreeGrafter"/>
</dbReference>
<evidence type="ECO:0000256" key="9">
    <source>
        <dbReference type="ARBA" id="ARBA00023242"/>
    </source>
</evidence>
<protein>
    <recommendedName>
        <fullName evidence="10">Forkhead box protein L2</fullName>
    </recommendedName>
</protein>
<evidence type="ECO:0000256" key="11">
    <source>
        <dbReference type="PROSITE-ProRule" id="PRU00089"/>
    </source>
</evidence>
<evidence type="ECO:0000313" key="15">
    <source>
        <dbReference type="Proteomes" id="UP000005408"/>
    </source>
</evidence>
<evidence type="ECO:0000256" key="4">
    <source>
        <dbReference type="ARBA" id="ARBA00022782"/>
    </source>
</evidence>
<dbReference type="InterPro" id="IPR018122">
    <property type="entry name" value="TF_fork_head_CS_1"/>
</dbReference>
<proteinExistence type="predicted"/>
<dbReference type="InterPro" id="IPR030456">
    <property type="entry name" value="TF_fork_head_CS_2"/>
</dbReference>
<keyword evidence="3" id="KW-0597">Phosphoprotein</keyword>
<dbReference type="PANTHER" id="PTHR11829:SF411">
    <property type="entry name" value="FORKHEAD BOX PROTEIN L2"/>
    <property type="match status" value="1"/>
</dbReference>
<keyword evidence="9 11" id="KW-0539">Nucleus</keyword>
<name>A0A8W8JZI3_MAGGI</name>
<dbReference type="PRINTS" id="PR00053">
    <property type="entry name" value="FORKHEAD"/>
</dbReference>
<dbReference type="SMART" id="SM00339">
    <property type="entry name" value="FH"/>
    <property type="match status" value="1"/>
</dbReference>
<evidence type="ECO:0000313" key="14">
    <source>
        <dbReference type="EnsemblMetazoa" id="G21744.4:cds"/>
    </source>
</evidence>
<dbReference type="GO" id="GO:0000978">
    <property type="term" value="F:RNA polymerase II cis-regulatory region sequence-specific DNA binding"/>
    <property type="evidence" value="ECO:0007669"/>
    <property type="project" value="TreeGrafter"/>
</dbReference>
<dbReference type="GO" id="GO:0030154">
    <property type="term" value="P:cell differentiation"/>
    <property type="evidence" value="ECO:0007669"/>
    <property type="project" value="UniProtKB-KW"/>
</dbReference>
<dbReference type="PANTHER" id="PTHR11829">
    <property type="entry name" value="FORKHEAD BOX PROTEIN"/>
    <property type="match status" value="1"/>
</dbReference>
<dbReference type="PROSITE" id="PS00657">
    <property type="entry name" value="FORK_HEAD_1"/>
    <property type="match status" value="1"/>
</dbReference>
<evidence type="ECO:0000256" key="5">
    <source>
        <dbReference type="ARBA" id="ARBA00022843"/>
    </source>
</evidence>
<feature type="domain" description="Fork-head" evidence="13">
    <location>
        <begin position="100"/>
        <end position="194"/>
    </location>
</feature>
<keyword evidence="6" id="KW-0805">Transcription regulation</keyword>
<organism evidence="14 15">
    <name type="scientific">Magallana gigas</name>
    <name type="common">Pacific oyster</name>
    <name type="synonym">Crassostrea gigas</name>
    <dbReference type="NCBI Taxonomy" id="29159"/>
    <lineage>
        <taxon>Eukaryota</taxon>
        <taxon>Metazoa</taxon>
        <taxon>Spiralia</taxon>
        <taxon>Lophotrochozoa</taxon>
        <taxon>Mollusca</taxon>
        <taxon>Bivalvia</taxon>
        <taxon>Autobranchia</taxon>
        <taxon>Pteriomorphia</taxon>
        <taxon>Ostreida</taxon>
        <taxon>Ostreoidea</taxon>
        <taxon>Ostreidae</taxon>
        <taxon>Magallana</taxon>
    </lineage>
</organism>
<evidence type="ECO:0000259" key="13">
    <source>
        <dbReference type="PROSITE" id="PS50039"/>
    </source>
</evidence>
<dbReference type="InterPro" id="IPR036388">
    <property type="entry name" value="WH-like_DNA-bd_sf"/>
</dbReference>
<dbReference type="AlphaFoldDB" id="A0A8W8JZI3"/>
<feature type="DNA-binding region" description="Fork-head" evidence="11">
    <location>
        <begin position="100"/>
        <end position="194"/>
    </location>
</feature>
<feature type="region of interest" description="Disordered" evidence="12">
    <location>
        <begin position="50"/>
        <end position="95"/>
    </location>
</feature>